<feature type="region of interest" description="Disordered" evidence="1">
    <location>
        <begin position="85"/>
        <end position="275"/>
    </location>
</feature>
<proteinExistence type="predicted"/>
<evidence type="ECO:0000313" key="2">
    <source>
        <dbReference type="EMBL" id="EZF52366.1"/>
    </source>
</evidence>
<reference evidence="2" key="1">
    <citation type="submission" date="2014-02" db="EMBL/GenBank/DDBJ databases">
        <title>The Genome Sequence of Trichophyton rubrum (morphotype fischeri) CBS 288.86.</title>
        <authorList>
            <consortium name="The Broad Institute Genomics Platform"/>
            <person name="Cuomo C.A."/>
            <person name="White T.C."/>
            <person name="Graser Y."/>
            <person name="Martinez-Rossi N."/>
            <person name="Heitman J."/>
            <person name="Young S.K."/>
            <person name="Zeng Q."/>
            <person name="Gargeya S."/>
            <person name="Abouelleil A."/>
            <person name="Alvarado L."/>
            <person name="Chapman S.B."/>
            <person name="Gainer-Dewar J."/>
            <person name="Goldberg J."/>
            <person name="Griggs A."/>
            <person name="Gujja S."/>
            <person name="Hansen M."/>
            <person name="Howarth C."/>
            <person name="Imamovic A."/>
            <person name="Larimer J."/>
            <person name="Martinez D."/>
            <person name="Murphy C."/>
            <person name="Pearson M.D."/>
            <person name="Persinoti G."/>
            <person name="Poon T."/>
            <person name="Priest M."/>
            <person name="Roberts A.D."/>
            <person name="Saif S."/>
            <person name="Shea T.D."/>
            <person name="Sykes S.N."/>
            <person name="Wortman J."/>
            <person name="Nusbaum C."/>
            <person name="Birren B."/>
        </authorList>
    </citation>
    <scope>NUCLEOTIDE SEQUENCE [LARGE SCALE GENOMIC DNA]</scope>
    <source>
        <strain evidence="2">CBS 288.86</strain>
    </source>
</reference>
<dbReference type="PANTHER" id="PTHR39609:SF1">
    <property type="entry name" value="RFEG"/>
    <property type="match status" value="1"/>
</dbReference>
<dbReference type="PANTHER" id="PTHR39609">
    <property type="entry name" value="RFEG-RELATED"/>
    <property type="match status" value="1"/>
</dbReference>
<feature type="compositionally biased region" description="Polar residues" evidence="1">
    <location>
        <begin position="185"/>
        <end position="200"/>
    </location>
</feature>
<feature type="compositionally biased region" description="Polar residues" evidence="1">
    <location>
        <begin position="100"/>
        <end position="121"/>
    </location>
</feature>
<dbReference type="EMBL" id="KK207852">
    <property type="protein sequence ID" value="EZF52366.1"/>
    <property type="molecule type" value="Genomic_DNA"/>
</dbReference>
<name>A0A022W2J6_TRIRU</name>
<sequence>MAQRQPIRYDDPEPQTRLNEYFIDQDGISREVIQADICRYLGRDALVRPGTHQGRPGYFIRAYRNLTTEMIADLKADSRRWDVEVRSRQEGGQPRGTYYDTYNTLPVPNRSPANYDSSSVRPQPPVAYSSSRPQQSQQPSYSTYPPSQTYPAHPPQPNYQDYGNQPGYPQEGSSYVPSGGPPYSTQSTPPVTTAEQSYIHSQGAYAYPGGISQPRYSGQGYENDRDYSPVGQSTSPYPPSTGPDPRIMETGYPVEPAYQDRQPDRGHPRNPAPRH</sequence>
<accession>A0A022W2J6</accession>
<feature type="compositionally biased region" description="Low complexity" evidence="1">
    <location>
        <begin position="128"/>
        <end position="151"/>
    </location>
</feature>
<dbReference type="Proteomes" id="UP000023758">
    <property type="component" value="Unassembled WGS sequence"/>
</dbReference>
<protein>
    <recommendedName>
        <fullName evidence="3">RfeG</fullName>
    </recommendedName>
</protein>
<gene>
    <name evidence="2" type="ORF">H103_04530</name>
</gene>
<evidence type="ECO:0000256" key="1">
    <source>
        <dbReference type="SAM" id="MobiDB-lite"/>
    </source>
</evidence>
<dbReference type="OrthoDB" id="4146887at2759"/>
<evidence type="ECO:0008006" key="3">
    <source>
        <dbReference type="Google" id="ProtNLM"/>
    </source>
</evidence>
<organism evidence="2">
    <name type="scientific">Trichophyton rubrum CBS 288.86</name>
    <dbReference type="NCBI Taxonomy" id="1215330"/>
    <lineage>
        <taxon>Eukaryota</taxon>
        <taxon>Fungi</taxon>
        <taxon>Dikarya</taxon>
        <taxon>Ascomycota</taxon>
        <taxon>Pezizomycotina</taxon>
        <taxon>Eurotiomycetes</taxon>
        <taxon>Eurotiomycetidae</taxon>
        <taxon>Onygenales</taxon>
        <taxon>Arthrodermataceae</taxon>
        <taxon>Trichophyton</taxon>
    </lineage>
</organism>
<dbReference type="AlphaFoldDB" id="A0A022W2J6"/>
<feature type="compositionally biased region" description="Low complexity" evidence="1">
    <location>
        <begin position="172"/>
        <end position="184"/>
    </location>
</feature>